<protein>
    <submittedName>
        <fullName evidence="1">Helix-turn-helix domain-containing protein</fullName>
    </submittedName>
</protein>
<dbReference type="Proteomes" id="UP001652395">
    <property type="component" value="Unassembled WGS sequence"/>
</dbReference>
<organism evidence="1 2">
    <name type="scientific">Alitiscatomonas aceti</name>
    <dbReference type="NCBI Taxonomy" id="2981724"/>
    <lineage>
        <taxon>Bacteria</taxon>
        <taxon>Bacillati</taxon>
        <taxon>Bacillota</taxon>
        <taxon>Clostridia</taxon>
        <taxon>Lachnospirales</taxon>
        <taxon>Lachnospiraceae</taxon>
        <taxon>Alitiscatomonas</taxon>
    </lineage>
</organism>
<gene>
    <name evidence="1" type="ORF">OCV69_14950</name>
</gene>
<evidence type="ECO:0000313" key="2">
    <source>
        <dbReference type="Proteomes" id="UP001652395"/>
    </source>
</evidence>
<dbReference type="Pfam" id="PF13384">
    <property type="entry name" value="HTH_23"/>
    <property type="match status" value="1"/>
</dbReference>
<evidence type="ECO:0000313" key="1">
    <source>
        <dbReference type="EMBL" id="MCU6801208.1"/>
    </source>
</evidence>
<dbReference type="EMBL" id="JAOQJF010000043">
    <property type="protein sequence ID" value="MCU6801208.1"/>
    <property type="molecule type" value="Genomic_DNA"/>
</dbReference>
<reference evidence="1 2" key="1">
    <citation type="journal article" date="2021" name="ISME Commun">
        <title>Automated analysis of genomic sequences facilitates high-throughput and comprehensive description of bacteria.</title>
        <authorList>
            <person name="Hitch T.C.A."/>
        </authorList>
    </citation>
    <scope>NUCLEOTIDE SEQUENCE [LARGE SCALE GENOMIC DNA]</scope>
    <source>
        <strain evidence="2">f_CCE</strain>
    </source>
</reference>
<proteinExistence type="predicted"/>
<dbReference type="Gene3D" id="1.10.10.60">
    <property type="entry name" value="Homeodomain-like"/>
    <property type="match status" value="1"/>
</dbReference>
<keyword evidence="2" id="KW-1185">Reference proteome</keyword>
<comment type="caution">
    <text evidence="1">The sequence shown here is derived from an EMBL/GenBank/DDBJ whole genome shotgun (WGS) entry which is preliminary data.</text>
</comment>
<sequence>MFVKQIDMAKALELAAKGMEIKVLAPIGQEGGWENLVPDTLQHMLEGVMFFRQEPALEKEILPAVSGDAPEPPVEKTLSDLTKELKQARPAAKGKLDVDIGKMKALREAGWSYAKIADEMRISEGSVYNYLKRAEEEER</sequence>
<accession>A0ABT2V2U2</accession>
<name>A0ABT2V2U2_9FIRM</name>
<dbReference type="RefSeq" id="WP_262563204.1">
    <property type="nucleotide sequence ID" value="NZ_JAOQJF010000043.1"/>
</dbReference>